<evidence type="ECO:0000256" key="2">
    <source>
        <dbReference type="ARBA" id="ARBA00022630"/>
    </source>
</evidence>
<dbReference type="PRINTS" id="PR00368">
    <property type="entry name" value="FADPNR"/>
</dbReference>
<evidence type="ECO:0000256" key="3">
    <source>
        <dbReference type="ARBA" id="ARBA00022827"/>
    </source>
</evidence>
<dbReference type="GO" id="GO:0051213">
    <property type="term" value="F:dioxygenase activity"/>
    <property type="evidence" value="ECO:0007669"/>
    <property type="project" value="UniProtKB-KW"/>
</dbReference>
<dbReference type="PANTHER" id="PTHR43557">
    <property type="entry name" value="APOPTOSIS-INDUCING FACTOR 1"/>
    <property type="match status" value="1"/>
</dbReference>
<reference evidence="7 8" key="1">
    <citation type="submission" date="2020-03" db="EMBL/GenBank/DDBJ databases">
        <title>Genomic Encyclopedia of Type Strains, Phase III (KMG-III): the genomes of soil and plant-associated and newly described type strains.</title>
        <authorList>
            <person name="Whitman W."/>
        </authorList>
    </citation>
    <scope>NUCLEOTIDE SEQUENCE [LARGE SCALE GENOMIC DNA]</scope>
    <source>
        <strain evidence="7 8">CECT 8804</strain>
    </source>
</reference>
<keyword evidence="2" id="KW-0285">Flavoprotein</keyword>
<gene>
    <name evidence="7" type="ORF">FHS31_002917</name>
</gene>
<evidence type="ECO:0000259" key="6">
    <source>
        <dbReference type="Pfam" id="PF14759"/>
    </source>
</evidence>
<keyword evidence="4 7" id="KW-0560">Oxidoreductase</keyword>
<dbReference type="SUPFAM" id="SSF55424">
    <property type="entry name" value="FAD/NAD-linked reductases, dimerisation (C-terminal) domain"/>
    <property type="match status" value="1"/>
</dbReference>
<evidence type="ECO:0000256" key="4">
    <source>
        <dbReference type="ARBA" id="ARBA00023002"/>
    </source>
</evidence>
<dbReference type="EMBL" id="JAAOZC010000009">
    <property type="protein sequence ID" value="NIJ09285.1"/>
    <property type="molecule type" value="Genomic_DNA"/>
</dbReference>
<dbReference type="EC" id="1.18.1.3" evidence="7"/>
<comment type="caution">
    <text evidence="7">The sequence shown here is derived from an EMBL/GenBank/DDBJ whole genome shotgun (WGS) entry which is preliminary data.</text>
</comment>
<dbReference type="PANTHER" id="PTHR43557:SF2">
    <property type="entry name" value="RIESKE DOMAIN-CONTAINING PROTEIN-RELATED"/>
    <property type="match status" value="1"/>
</dbReference>
<dbReference type="InterPro" id="IPR016156">
    <property type="entry name" value="FAD/NAD-linked_Rdtase_dimer_sf"/>
</dbReference>
<dbReference type="Pfam" id="PF07992">
    <property type="entry name" value="Pyr_redox_2"/>
    <property type="match status" value="1"/>
</dbReference>
<comment type="cofactor">
    <cofactor evidence="1">
        <name>FAD</name>
        <dbReference type="ChEBI" id="CHEBI:57692"/>
    </cofactor>
</comment>
<keyword evidence="8" id="KW-1185">Reference proteome</keyword>
<protein>
    <submittedName>
        <fullName evidence="7">3-phenylpropionate/trans-cinnamate dioxygenase ferredoxin reductase subunit</fullName>
        <ecNumber evidence="7">1.18.1.3</ecNumber>
    </submittedName>
</protein>
<sequence length="405" mass="42316">MTAMLIIGAGEAGIAAAGALREAGHVGRVLVVGEEPHHPYARPPLSKAVLTEDACPVEHIRSAEWLEERGIELWLGACVESVDAAAHSAEIVRGAERCVVPYDKLLIATGAAPRHLPSLDPLGGLVTYLRNWEEAIALRSRLARAQSVVIVGGGVIGLEVASSAIKLGCTVTVIEPAPRLMARALAAGTSEMLLDLHRTAGVYVRLGVGLASAKLVDGYAELTLDDGDRIDADLVVAAIGVVPNDLLASRLGCAVDQGILVDANCATSVADVFAAGDVARLVHPLADEPIRVEAWQHARRHGAHAARAMLGDTSPYAEIPWFWTDQHGVNIQVAGLPGLADSHVERGATTLHLQGDRLIAATTIDNGRDIRPATKMIAAGWSGPVAALTDPSIPLARLAQAPIPA</sequence>
<evidence type="ECO:0000256" key="1">
    <source>
        <dbReference type="ARBA" id="ARBA00001974"/>
    </source>
</evidence>
<keyword evidence="7" id="KW-0223">Dioxygenase</keyword>
<dbReference type="RefSeq" id="WP_167074750.1">
    <property type="nucleotide sequence ID" value="NZ_JAAOZC010000009.1"/>
</dbReference>
<evidence type="ECO:0000259" key="5">
    <source>
        <dbReference type="Pfam" id="PF07992"/>
    </source>
</evidence>
<feature type="domain" description="FAD/NAD(P)-binding" evidence="5">
    <location>
        <begin position="4"/>
        <end position="302"/>
    </location>
</feature>
<dbReference type="InterPro" id="IPR028202">
    <property type="entry name" value="Reductase_C"/>
</dbReference>
<dbReference type="Gene3D" id="3.50.50.60">
    <property type="entry name" value="FAD/NAD(P)-binding domain"/>
    <property type="match status" value="2"/>
</dbReference>
<dbReference type="Gene3D" id="3.30.390.30">
    <property type="match status" value="1"/>
</dbReference>
<accession>A0ABX0TY22</accession>
<proteinExistence type="predicted"/>
<dbReference type="InterPro" id="IPR036188">
    <property type="entry name" value="FAD/NAD-bd_sf"/>
</dbReference>
<dbReference type="GO" id="GO:0008860">
    <property type="term" value="F:ferredoxin-NAD+ reductase activity"/>
    <property type="evidence" value="ECO:0007669"/>
    <property type="project" value="UniProtKB-EC"/>
</dbReference>
<dbReference type="SUPFAM" id="SSF51905">
    <property type="entry name" value="FAD/NAD(P)-binding domain"/>
    <property type="match status" value="2"/>
</dbReference>
<dbReference type="Pfam" id="PF14759">
    <property type="entry name" value="Reductase_C"/>
    <property type="match status" value="1"/>
</dbReference>
<evidence type="ECO:0000313" key="7">
    <source>
        <dbReference type="EMBL" id="NIJ09285.1"/>
    </source>
</evidence>
<evidence type="ECO:0000313" key="8">
    <source>
        <dbReference type="Proteomes" id="UP000727456"/>
    </source>
</evidence>
<keyword evidence="3" id="KW-0274">FAD</keyword>
<dbReference type="Proteomes" id="UP000727456">
    <property type="component" value="Unassembled WGS sequence"/>
</dbReference>
<feature type="domain" description="Reductase C-terminal" evidence="6">
    <location>
        <begin position="321"/>
        <end position="398"/>
    </location>
</feature>
<dbReference type="InterPro" id="IPR023753">
    <property type="entry name" value="FAD/NAD-binding_dom"/>
</dbReference>
<dbReference type="InterPro" id="IPR050446">
    <property type="entry name" value="FAD-oxidoreductase/Apoptosis"/>
</dbReference>
<name>A0ABX0TY22_9SPHN</name>
<dbReference type="PRINTS" id="PR00411">
    <property type="entry name" value="PNDRDTASEI"/>
</dbReference>
<organism evidence="7 8">
    <name type="scientific">Sphingomonas vulcanisoli</name>
    <dbReference type="NCBI Taxonomy" id="1658060"/>
    <lineage>
        <taxon>Bacteria</taxon>
        <taxon>Pseudomonadati</taxon>
        <taxon>Pseudomonadota</taxon>
        <taxon>Alphaproteobacteria</taxon>
        <taxon>Sphingomonadales</taxon>
        <taxon>Sphingomonadaceae</taxon>
        <taxon>Sphingomonas</taxon>
    </lineage>
</organism>